<keyword evidence="4" id="KW-0547">Nucleotide-binding</keyword>
<dbReference type="GO" id="GO:0005524">
    <property type="term" value="F:ATP binding"/>
    <property type="evidence" value="ECO:0007669"/>
    <property type="project" value="UniProtKB-KW"/>
</dbReference>
<evidence type="ECO:0000256" key="2">
    <source>
        <dbReference type="ARBA" id="ARBA00022614"/>
    </source>
</evidence>
<keyword evidence="10" id="KW-1185">Reference proteome</keyword>
<dbReference type="InterPro" id="IPR057135">
    <property type="entry name" value="At4g27190-like_LRR"/>
</dbReference>
<dbReference type="GO" id="GO:0007165">
    <property type="term" value="P:signal transduction"/>
    <property type="evidence" value="ECO:0007669"/>
    <property type="project" value="InterPro"/>
</dbReference>
<dbReference type="InterPro" id="IPR050905">
    <property type="entry name" value="Plant_NBS-LRR"/>
</dbReference>
<dbReference type="PROSITE" id="PS50104">
    <property type="entry name" value="TIR"/>
    <property type="match status" value="1"/>
</dbReference>
<dbReference type="GO" id="GO:0051607">
    <property type="term" value="P:defense response to virus"/>
    <property type="evidence" value="ECO:0007669"/>
    <property type="project" value="UniProtKB-ARBA"/>
</dbReference>
<evidence type="ECO:0000256" key="7">
    <source>
        <dbReference type="SAM" id="Coils"/>
    </source>
</evidence>
<dbReference type="SMART" id="SM00255">
    <property type="entry name" value="TIR"/>
    <property type="match status" value="1"/>
</dbReference>
<dbReference type="GO" id="GO:0043531">
    <property type="term" value="F:ADP binding"/>
    <property type="evidence" value="ECO:0007669"/>
    <property type="project" value="InterPro"/>
</dbReference>
<dbReference type="FunFam" id="3.40.50.300:FF:001091">
    <property type="entry name" value="Probable disease resistance protein At1g61300"/>
    <property type="match status" value="1"/>
</dbReference>
<evidence type="ECO:0000259" key="8">
    <source>
        <dbReference type="PROSITE" id="PS50104"/>
    </source>
</evidence>
<dbReference type="InterPro" id="IPR032675">
    <property type="entry name" value="LRR_dom_sf"/>
</dbReference>
<dbReference type="PROSITE" id="PS51450">
    <property type="entry name" value="LRR"/>
    <property type="match status" value="1"/>
</dbReference>
<dbReference type="PRINTS" id="PR00364">
    <property type="entry name" value="DISEASERSIST"/>
</dbReference>
<proteinExistence type="inferred from homology"/>
<dbReference type="EMBL" id="JACTNZ010000006">
    <property type="protein sequence ID" value="KAG5543046.1"/>
    <property type="molecule type" value="Genomic_DNA"/>
</dbReference>
<dbReference type="Pfam" id="PF23559">
    <property type="entry name" value="WHD_DRP"/>
    <property type="match status" value="1"/>
</dbReference>
<keyword evidence="3" id="KW-0677">Repeat</keyword>
<evidence type="ECO:0000256" key="1">
    <source>
        <dbReference type="ARBA" id="ARBA00008894"/>
    </source>
</evidence>
<dbReference type="InterPro" id="IPR001611">
    <property type="entry name" value="Leu-rich_rpt"/>
</dbReference>
<dbReference type="SUPFAM" id="SSF52200">
    <property type="entry name" value="Toll/Interleukin receptor TIR domain"/>
    <property type="match status" value="1"/>
</dbReference>
<dbReference type="PANTHER" id="PTHR33463:SF187">
    <property type="entry name" value="AND NB-ARC DOMAIN DISEASE RESISTANCE PROTEIN, PUTATIVE-RELATED"/>
    <property type="match status" value="1"/>
</dbReference>
<dbReference type="InterPro" id="IPR058922">
    <property type="entry name" value="WHD_DRP"/>
</dbReference>
<accession>A0AAV6JP79</accession>
<protein>
    <recommendedName>
        <fullName evidence="8">TIR domain-containing protein</fullName>
    </recommendedName>
</protein>
<evidence type="ECO:0000313" key="9">
    <source>
        <dbReference type="EMBL" id="KAG5543046.1"/>
    </source>
</evidence>
<dbReference type="PANTHER" id="PTHR33463">
    <property type="entry name" value="NB-ARC DOMAIN-CONTAINING PROTEIN-RELATED"/>
    <property type="match status" value="1"/>
</dbReference>
<dbReference type="SUPFAM" id="SSF52540">
    <property type="entry name" value="P-loop containing nucleoside triphosphate hydrolases"/>
    <property type="match status" value="1"/>
</dbReference>
<dbReference type="Pfam" id="PF23247">
    <property type="entry name" value="LRR_RPS2"/>
    <property type="match status" value="1"/>
</dbReference>
<dbReference type="Gene3D" id="3.40.50.10140">
    <property type="entry name" value="Toll/interleukin-1 receptor homology (TIR) domain"/>
    <property type="match status" value="1"/>
</dbReference>
<dbReference type="Gene3D" id="1.10.8.430">
    <property type="entry name" value="Helical domain of apoptotic protease-activating factors"/>
    <property type="match status" value="1"/>
</dbReference>
<dbReference type="InterPro" id="IPR036388">
    <property type="entry name" value="WH-like_DNA-bd_sf"/>
</dbReference>
<keyword evidence="7" id="KW-0175">Coiled coil</keyword>
<dbReference type="SUPFAM" id="SSF52058">
    <property type="entry name" value="L domain-like"/>
    <property type="match status" value="1"/>
</dbReference>
<keyword evidence="6" id="KW-0067">ATP-binding</keyword>
<dbReference type="Gene3D" id="3.40.50.300">
    <property type="entry name" value="P-loop containing nucleotide triphosphate hydrolases"/>
    <property type="match status" value="1"/>
</dbReference>
<keyword evidence="2" id="KW-0433">Leucine-rich repeat</keyword>
<dbReference type="Pfam" id="PF13855">
    <property type="entry name" value="LRR_8"/>
    <property type="match status" value="1"/>
</dbReference>
<evidence type="ECO:0000256" key="3">
    <source>
        <dbReference type="ARBA" id="ARBA00022737"/>
    </source>
</evidence>
<evidence type="ECO:0000256" key="5">
    <source>
        <dbReference type="ARBA" id="ARBA00022821"/>
    </source>
</evidence>
<dbReference type="InterPro" id="IPR002182">
    <property type="entry name" value="NB-ARC"/>
</dbReference>
<evidence type="ECO:0000256" key="6">
    <source>
        <dbReference type="ARBA" id="ARBA00022840"/>
    </source>
</evidence>
<comment type="similarity">
    <text evidence="1">Belongs to the disease resistance NB-LRR family.</text>
</comment>
<dbReference type="InterPro" id="IPR035897">
    <property type="entry name" value="Toll_tir_struct_dom_sf"/>
</dbReference>
<evidence type="ECO:0000256" key="4">
    <source>
        <dbReference type="ARBA" id="ARBA00022741"/>
    </source>
</evidence>
<gene>
    <name evidence="9" type="ORF">RHGRI_015959</name>
</gene>
<reference evidence="9 10" key="1">
    <citation type="submission" date="2020-08" db="EMBL/GenBank/DDBJ databases">
        <title>Plant Genome Project.</title>
        <authorList>
            <person name="Zhang R.-G."/>
        </authorList>
    </citation>
    <scope>NUCLEOTIDE SEQUENCE [LARGE SCALE GENOMIC DNA]</scope>
    <source>
        <strain evidence="9">WSP0</strain>
        <tissue evidence="9">Leaf</tissue>
    </source>
</reference>
<dbReference type="InterPro" id="IPR003593">
    <property type="entry name" value="AAA+_ATPase"/>
</dbReference>
<dbReference type="Pfam" id="PF00931">
    <property type="entry name" value="NB-ARC"/>
    <property type="match status" value="1"/>
</dbReference>
<dbReference type="FunFam" id="1.10.10.10:FF:000322">
    <property type="entry name" value="Probable disease resistance protein At1g63360"/>
    <property type="match status" value="1"/>
</dbReference>
<feature type="coiled-coil region" evidence="7">
    <location>
        <begin position="191"/>
        <end position="254"/>
    </location>
</feature>
<dbReference type="SMART" id="SM00382">
    <property type="entry name" value="AAA"/>
    <property type="match status" value="1"/>
</dbReference>
<keyword evidence="5" id="KW-0611">Plant defense</keyword>
<dbReference type="InterPro" id="IPR003591">
    <property type="entry name" value="Leu-rich_rpt_typical-subtyp"/>
</dbReference>
<dbReference type="AlphaFoldDB" id="A0AAV6JP79"/>
<comment type="caution">
    <text evidence="9">The sequence shown here is derived from an EMBL/GenBank/DDBJ whole genome shotgun (WGS) entry which is preliminary data.</text>
</comment>
<evidence type="ECO:0000313" key="10">
    <source>
        <dbReference type="Proteomes" id="UP000823749"/>
    </source>
</evidence>
<feature type="domain" description="TIR" evidence="8">
    <location>
        <begin position="11"/>
        <end position="174"/>
    </location>
</feature>
<dbReference type="SUPFAM" id="SSF52047">
    <property type="entry name" value="RNI-like"/>
    <property type="match status" value="1"/>
</dbReference>
<name>A0AAV6JP79_9ERIC</name>
<organism evidence="9 10">
    <name type="scientific">Rhododendron griersonianum</name>
    <dbReference type="NCBI Taxonomy" id="479676"/>
    <lineage>
        <taxon>Eukaryota</taxon>
        <taxon>Viridiplantae</taxon>
        <taxon>Streptophyta</taxon>
        <taxon>Embryophyta</taxon>
        <taxon>Tracheophyta</taxon>
        <taxon>Spermatophyta</taxon>
        <taxon>Magnoliopsida</taxon>
        <taxon>eudicotyledons</taxon>
        <taxon>Gunneridae</taxon>
        <taxon>Pentapetalae</taxon>
        <taxon>asterids</taxon>
        <taxon>Ericales</taxon>
        <taxon>Ericaceae</taxon>
        <taxon>Ericoideae</taxon>
        <taxon>Rhodoreae</taxon>
        <taxon>Rhododendron</taxon>
    </lineage>
</organism>
<sequence>MASTSDADFQLLYDIFLSFRGLDTRKKFTDHLYKALKLEGFQTFRDDDVIERGENIKSELRKAIRNSRMSVIVLSKNYANSTACLFEIRTILEHRMESDHWILPVFYEVYPWEIKEQAKSLDFRKKKVTVEEVKGLRAALKEVASMAGMVSQNQCDGYEAKFIENIVGVLKSKLAGKHRRVGSHLELDKSMQNLKRKVEYLSSQENDINAEISRAKSQPWRRPKKEVEVWLRDVQQLKDDVQRLEQEAVGERNVFSRALLGKHVIEKVQEVSELQEKGRVFYSLLIDEHPIGRLFIPLTKDFVQSTKARNTENIWECLMNDEVRRVGIYGMGGIGKTTIMKHIHNRLLEETGKFDFVFWVNTVSKEFDTLKLQMCIAKALNLNLVDDEDETIRASKLYAALSQKKKYVLILDDLWEAFPLDSVGIPEPNRSNGCKLVLTTRSLDVCRRMDFTTVKVELLTEQEALTLFLSKATGHDMVLAPDVEDIACLIAKECACLPLAIVTVAGSLRGLKGTREWRNALNGLISLTKEVSDGEREVFERLKFSYNCLGDEVLKDCFLYCSMYPEDHDIPVEELIEYWIAEGLIAEMKSVEAKFDRGHTILGKLTSSCLLESSTNIDGQEYLRMHDLIRDMALRITASRPRFMVKAGEGLESVLYEDWLEDLERISLMHNYISELPIRPPVCPRLTTLLLKANHLSIIPESFFTNMHSLVVLDLSENQIQSLPESVSNLEKLHALILGDCPQLEYVPSLEKLIALKVFKLNSSLIEEVPRGIEKLVNLRELDLSCSGRLEKFPGWMLRRLSKLQCLRMDKTRVEVLAEDLLCLRQLKVVRVQFQNVQELTRYVTSQQCQGLEMYSLVVGRSLLKDLNTTYKTSHYKGLNCRFVAGKRFPDGRFVGKEVCINTESEPFGSEVDQLVLPRNIGFFELHVFHNLISLSAPPSLKDAKNLTKFCVGGCGISESIESISSSSSFSENGRFSLATLESCCWFKLPDCRFCVGGCGRLESIFSSSSFSEDGRISLRTVESCCLFNLPDCRVLFYGLVPPHNITFNLKELCLRRCQTIKNIFPVELLQNFPNLSLLVVVSCENVEDIIVGEQAMSERGHHREDINKITLPRLQNVILNSLPSLKSIYAGMMVCECLQKIKVVNCPMVRRLPLSLDMDSKQATAPPIIEGAEEWWESLEWDEPHTKTILDPFYRGKYRYTISGLTYGESQVNYTRCKIQHYKFEVPGGIAW</sequence>
<dbReference type="InterPro" id="IPR000157">
    <property type="entry name" value="TIR_dom"/>
</dbReference>
<dbReference type="SMART" id="SM00369">
    <property type="entry name" value="LRR_TYP"/>
    <property type="match status" value="4"/>
</dbReference>
<dbReference type="Proteomes" id="UP000823749">
    <property type="component" value="Chromosome 6"/>
</dbReference>
<dbReference type="Pfam" id="PF01582">
    <property type="entry name" value="TIR"/>
    <property type="match status" value="1"/>
</dbReference>
<dbReference type="InterPro" id="IPR042197">
    <property type="entry name" value="Apaf_helical"/>
</dbReference>
<dbReference type="Gene3D" id="3.80.10.10">
    <property type="entry name" value="Ribonuclease Inhibitor"/>
    <property type="match status" value="2"/>
</dbReference>
<dbReference type="Gene3D" id="1.10.10.10">
    <property type="entry name" value="Winged helix-like DNA-binding domain superfamily/Winged helix DNA-binding domain"/>
    <property type="match status" value="1"/>
</dbReference>
<dbReference type="InterPro" id="IPR027417">
    <property type="entry name" value="P-loop_NTPase"/>
</dbReference>